<feature type="transmembrane region" description="Helical" evidence="3">
    <location>
        <begin position="38"/>
        <end position="59"/>
    </location>
</feature>
<organism evidence="5 6">
    <name type="scientific">Cohnella lubricantis</name>
    <dbReference type="NCBI Taxonomy" id="2163172"/>
    <lineage>
        <taxon>Bacteria</taxon>
        <taxon>Bacillati</taxon>
        <taxon>Bacillota</taxon>
        <taxon>Bacilli</taxon>
        <taxon>Bacillales</taxon>
        <taxon>Paenibacillaceae</taxon>
        <taxon>Cohnella</taxon>
    </lineage>
</organism>
<keyword evidence="3" id="KW-0472">Membrane</keyword>
<dbReference type="AlphaFoldDB" id="A0A841TIL9"/>
<reference evidence="5 6" key="1">
    <citation type="submission" date="2020-08" db="EMBL/GenBank/DDBJ databases">
        <title>Cohnella phylogeny.</title>
        <authorList>
            <person name="Dunlap C."/>
        </authorList>
    </citation>
    <scope>NUCLEOTIDE SEQUENCE [LARGE SCALE GENOMIC DNA]</scope>
    <source>
        <strain evidence="5 6">DSM 103658</strain>
    </source>
</reference>
<feature type="transmembrane region" description="Helical" evidence="3">
    <location>
        <begin position="160"/>
        <end position="178"/>
    </location>
</feature>
<feature type="transmembrane region" description="Helical" evidence="3">
    <location>
        <begin position="190"/>
        <end position="208"/>
    </location>
</feature>
<feature type="transmembrane region" description="Helical" evidence="3">
    <location>
        <begin position="239"/>
        <end position="255"/>
    </location>
</feature>
<feature type="transmembrane region" description="Helical" evidence="3">
    <location>
        <begin position="135"/>
        <end position="153"/>
    </location>
</feature>
<feature type="domain" description="Acyltransferase 3" evidence="4">
    <location>
        <begin position="17"/>
        <end position="314"/>
    </location>
</feature>
<keyword evidence="3" id="KW-0812">Transmembrane</keyword>
<dbReference type="EMBL" id="JACJVN010000060">
    <property type="protein sequence ID" value="MBB6678777.1"/>
    <property type="molecule type" value="Genomic_DNA"/>
</dbReference>
<comment type="similarity">
    <text evidence="2">Belongs to the acyltransferase 3 family.</text>
</comment>
<evidence type="ECO:0000256" key="1">
    <source>
        <dbReference type="ARBA" id="ARBA00004370"/>
    </source>
</evidence>
<feature type="transmembrane region" description="Helical" evidence="3">
    <location>
        <begin position="215"/>
        <end position="233"/>
    </location>
</feature>
<feature type="transmembrane region" description="Helical" evidence="3">
    <location>
        <begin position="299"/>
        <end position="318"/>
    </location>
</feature>
<dbReference type="RefSeq" id="WP_185180043.1">
    <property type="nucleotide sequence ID" value="NZ_CBCSEP010000003.1"/>
</dbReference>
<evidence type="ECO:0000313" key="6">
    <source>
        <dbReference type="Proteomes" id="UP000574133"/>
    </source>
</evidence>
<feature type="transmembrane region" description="Helical" evidence="3">
    <location>
        <begin position="276"/>
        <end position="293"/>
    </location>
</feature>
<accession>A0A841TIL9</accession>
<keyword evidence="5" id="KW-0012">Acyltransferase</keyword>
<feature type="transmembrane region" description="Helical" evidence="3">
    <location>
        <begin position="80"/>
        <end position="99"/>
    </location>
</feature>
<keyword evidence="6" id="KW-1185">Reference proteome</keyword>
<dbReference type="Proteomes" id="UP000574133">
    <property type="component" value="Unassembled WGS sequence"/>
</dbReference>
<evidence type="ECO:0000256" key="3">
    <source>
        <dbReference type="SAM" id="Phobius"/>
    </source>
</evidence>
<comment type="caution">
    <text evidence="5">The sequence shown here is derived from an EMBL/GenBank/DDBJ whole genome shotgun (WGS) entry which is preliminary data.</text>
</comment>
<proteinExistence type="inferred from homology"/>
<evidence type="ECO:0000259" key="4">
    <source>
        <dbReference type="Pfam" id="PF01757"/>
    </source>
</evidence>
<dbReference type="GO" id="GO:0016747">
    <property type="term" value="F:acyltransferase activity, transferring groups other than amino-acyl groups"/>
    <property type="evidence" value="ECO:0007669"/>
    <property type="project" value="InterPro"/>
</dbReference>
<evidence type="ECO:0000313" key="5">
    <source>
        <dbReference type="EMBL" id="MBB6678777.1"/>
    </source>
</evidence>
<name>A0A841TIL9_9BACL</name>
<keyword evidence="3" id="KW-1133">Transmembrane helix</keyword>
<dbReference type="Pfam" id="PF01757">
    <property type="entry name" value="Acyl_transf_3"/>
    <property type="match status" value="1"/>
</dbReference>
<gene>
    <name evidence="5" type="ORF">H4Q31_15915</name>
</gene>
<feature type="transmembrane region" description="Helical" evidence="3">
    <location>
        <begin position="12"/>
        <end position="32"/>
    </location>
</feature>
<protein>
    <submittedName>
        <fullName evidence="5">Acyltransferase</fullName>
    </submittedName>
</protein>
<dbReference type="PANTHER" id="PTHR23028">
    <property type="entry name" value="ACETYLTRANSFERASE"/>
    <property type="match status" value="1"/>
</dbReference>
<dbReference type="InterPro" id="IPR002656">
    <property type="entry name" value="Acyl_transf_3_dom"/>
</dbReference>
<evidence type="ECO:0000256" key="2">
    <source>
        <dbReference type="ARBA" id="ARBA00007400"/>
    </source>
</evidence>
<sequence length="347" mass="39751">MSLLSRPQFRLISFGTWRFFLAFLVVISHLWSGMVDGPAAYAVWGFFVLSGYLMTYVLNNKYGFAPKGLLAYIQNRFLRIMPAYWVALMIGIITIFILSREGINLQLLNPQFAMPPENEWLFSFTLMPFFHNSTFPVPVANALAIEWLVYFLIPLMARHVSAAWIGALLGLFVNYHYGITPSSFTDRYSEFLPCFLPFAVGALVAHYIRHLRALSAPKLSFFVWIVHGLVWYIRDSWPWTYGLYASILLSAWVIVSMDCDKSSKTDKLLGDLSYPIYLLHTTVGGWFLTVYGYDRSFMFFAVSFAATISVSYLMIIFVDKPVLKRKRQPTIQIQNEKSVQVTETASS</sequence>
<keyword evidence="5" id="KW-0808">Transferase</keyword>
<dbReference type="InterPro" id="IPR050879">
    <property type="entry name" value="Acyltransferase_3"/>
</dbReference>
<comment type="subcellular location">
    <subcellularLocation>
        <location evidence="1">Membrane</location>
    </subcellularLocation>
</comment>